<keyword evidence="9" id="KW-1185">Reference proteome</keyword>
<dbReference type="InterPro" id="IPR006034">
    <property type="entry name" value="Asparaginase/glutaminase-like"/>
</dbReference>
<dbReference type="Pfam" id="PF12796">
    <property type="entry name" value="Ank_2"/>
    <property type="match status" value="2"/>
</dbReference>
<dbReference type="InterPro" id="IPR040919">
    <property type="entry name" value="Asparaginase_C"/>
</dbReference>
<dbReference type="PANTHER" id="PTHR11707:SF28">
    <property type="entry name" value="60 KDA LYSOPHOSPHOLIPASE"/>
    <property type="match status" value="1"/>
</dbReference>
<dbReference type="Pfam" id="PF00710">
    <property type="entry name" value="Asparaginase"/>
    <property type="match status" value="1"/>
</dbReference>
<dbReference type="SFLD" id="SFLDS00057">
    <property type="entry name" value="Glutaminase/Asparaginase"/>
    <property type="match status" value="1"/>
</dbReference>
<dbReference type="PROSITE" id="PS00144">
    <property type="entry name" value="ASN_GLN_ASE_1"/>
    <property type="match status" value="1"/>
</dbReference>
<dbReference type="Pfam" id="PF17763">
    <property type="entry name" value="Asparaginase_C"/>
    <property type="match status" value="1"/>
</dbReference>
<dbReference type="Gene3D" id="3.40.50.40">
    <property type="match status" value="1"/>
</dbReference>
<sequence length="774" mass="85206">MDEENDHFYLNEEPLLSRYKSFEDIGEMVQTITSRVLIIYTGGTIGMKNTTNKGYAPAANYLPKVLSDMPMFHDKTYFCYEEENLTDLNSNLVNIPLNGDYIDNEIYSNLRKHAVINGTPVGRIRRPALVTPFSLYGKRTRYSILEDWSKIATDIEVNYQLFDAFIVLHGTDTMSYTASALSFMFEDLGKTVILTGSQVPLAEIRNDAVDNLLGALTIAGHFVIPEVGLFFSHRLYRGNRSSKVDAMNFHAFDSPNLKPLVTVGIDIDVDWPNVVIAIIVLRPTAISRFKAHKSLIGSVAALRLFPGITEATIKAFLAPPIKGVVLQSYGAGNAPNNRPDLLKALKEASDRGVVIVNCSQCIRAMVTGVYATGKALFDCGVVSGSDMTPECALTKLSYLLGKGYSAEECRQLMSMNIRGELTVFQKKKRFTYQFSTQNLITSVLNMLDDGSGTRIETLKKPATNLFQDTVKPNNSKILNDSLFSSSTPVSSPNIPVNNGKVSFDDTLSSMTANAVKDSKLPGIERTLVPMMLCYAARVGDVDGLQSVLSEFGTLVNVADYDGRTPLHVACSEGNLSTVEFLLNHGANIHIRDRYGHSPLWDGLKSRNSSIVKLLKKCGAHFSEELAGQVTSSLISYACAGDLEMVEAFVNCGADLNRTGIDNRTALHLAASEGKTEVVKFIVNLSITLKRNDKINEDNGDKMKFLPDILGGVKLERSLSVSTTNSIDILSKQCIWINLEPLDKFNRTPLNNAIENEFLDCAEIIRNGIKTLENI</sequence>
<dbReference type="PRINTS" id="PR00139">
    <property type="entry name" value="ASNGLNASE"/>
</dbReference>
<evidence type="ECO:0000256" key="5">
    <source>
        <dbReference type="PROSITE-ProRule" id="PRU10100"/>
    </source>
</evidence>
<dbReference type="Proteomes" id="UP001211065">
    <property type="component" value="Unassembled WGS sequence"/>
</dbReference>
<dbReference type="InterPro" id="IPR027474">
    <property type="entry name" value="L-asparaginase_N"/>
</dbReference>
<dbReference type="Gene3D" id="1.25.40.20">
    <property type="entry name" value="Ankyrin repeat-containing domain"/>
    <property type="match status" value="2"/>
</dbReference>
<dbReference type="InterPro" id="IPR037152">
    <property type="entry name" value="L-asparaginase_N_sf"/>
</dbReference>
<dbReference type="EMBL" id="JADGJW010000027">
    <property type="protein sequence ID" value="KAJ3226861.1"/>
    <property type="molecule type" value="Genomic_DNA"/>
</dbReference>
<organism evidence="8 9">
    <name type="scientific">Clydaea vesicula</name>
    <dbReference type="NCBI Taxonomy" id="447962"/>
    <lineage>
        <taxon>Eukaryota</taxon>
        <taxon>Fungi</taxon>
        <taxon>Fungi incertae sedis</taxon>
        <taxon>Chytridiomycota</taxon>
        <taxon>Chytridiomycota incertae sedis</taxon>
        <taxon>Chytridiomycetes</taxon>
        <taxon>Lobulomycetales</taxon>
        <taxon>Lobulomycetaceae</taxon>
        <taxon>Clydaea</taxon>
    </lineage>
</organism>
<dbReference type="Gene3D" id="3.40.50.1170">
    <property type="entry name" value="L-asparaginase, N-terminal domain"/>
    <property type="match status" value="1"/>
</dbReference>
<dbReference type="PANTHER" id="PTHR11707">
    <property type="entry name" value="L-ASPARAGINASE"/>
    <property type="match status" value="1"/>
</dbReference>
<dbReference type="SMART" id="SM00248">
    <property type="entry name" value="ANK"/>
    <property type="match status" value="5"/>
</dbReference>
<dbReference type="InterPro" id="IPR041725">
    <property type="entry name" value="L-asparaginase_I"/>
</dbReference>
<evidence type="ECO:0000259" key="6">
    <source>
        <dbReference type="Pfam" id="PF00710"/>
    </source>
</evidence>
<evidence type="ECO:0000256" key="1">
    <source>
        <dbReference type="ARBA" id="ARBA00012920"/>
    </source>
</evidence>
<gene>
    <name evidence="8" type="ORF">HK099_003973</name>
</gene>
<comment type="caution">
    <text evidence="8">The sequence shown here is derived from an EMBL/GenBank/DDBJ whole genome shotgun (WGS) entry which is preliminary data.</text>
</comment>
<feature type="repeat" description="ANK" evidence="3">
    <location>
        <begin position="561"/>
        <end position="593"/>
    </location>
</feature>
<dbReference type="EC" id="3.5.1.1" evidence="1"/>
<accession>A0AAD5U739</accession>
<evidence type="ECO:0000256" key="2">
    <source>
        <dbReference type="ARBA" id="ARBA00022801"/>
    </source>
</evidence>
<dbReference type="CDD" id="cd08963">
    <property type="entry name" value="L-asparaginase_I"/>
    <property type="match status" value="1"/>
</dbReference>
<keyword evidence="3" id="KW-0040">ANK repeat</keyword>
<dbReference type="PROSITE" id="PS00917">
    <property type="entry name" value="ASN_GLN_ASE_2"/>
    <property type="match status" value="1"/>
</dbReference>
<evidence type="ECO:0000256" key="4">
    <source>
        <dbReference type="PROSITE-ProRule" id="PRU10099"/>
    </source>
</evidence>
<dbReference type="InterPro" id="IPR002110">
    <property type="entry name" value="Ankyrin_rpt"/>
</dbReference>
<reference evidence="8" key="1">
    <citation type="submission" date="2020-05" db="EMBL/GenBank/DDBJ databases">
        <title>Phylogenomic resolution of chytrid fungi.</title>
        <authorList>
            <person name="Stajich J.E."/>
            <person name="Amses K."/>
            <person name="Simmons R."/>
            <person name="Seto K."/>
            <person name="Myers J."/>
            <person name="Bonds A."/>
            <person name="Quandt C.A."/>
            <person name="Barry K."/>
            <person name="Liu P."/>
            <person name="Grigoriev I."/>
            <person name="Longcore J.E."/>
            <person name="James T.Y."/>
        </authorList>
    </citation>
    <scope>NUCLEOTIDE SEQUENCE</scope>
    <source>
        <strain evidence="8">JEL0476</strain>
    </source>
</reference>
<feature type="domain" description="Asparaginase/glutaminase C-terminal" evidence="7">
    <location>
        <begin position="299"/>
        <end position="413"/>
    </location>
</feature>
<dbReference type="InterPro" id="IPR036152">
    <property type="entry name" value="Asp/glu_Ase-like_sf"/>
</dbReference>
<dbReference type="GO" id="GO:0004067">
    <property type="term" value="F:asparaginase activity"/>
    <property type="evidence" value="ECO:0007669"/>
    <property type="project" value="UniProtKB-UniRule"/>
</dbReference>
<feature type="active site" evidence="4">
    <location>
        <position position="44"/>
    </location>
</feature>
<feature type="repeat" description="ANK" evidence="3">
    <location>
        <begin position="661"/>
        <end position="693"/>
    </location>
</feature>
<dbReference type="PROSITE" id="PS51732">
    <property type="entry name" value="ASN_GLN_ASE_3"/>
    <property type="match status" value="1"/>
</dbReference>
<protein>
    <recommendedName>
        <fullName evidence="1">asparaginase</fullName>
        <ecNumber evidence="1">3.5.1.1</ecNumber>
    </recommendedName>
</protein>
<proteinExistence type="predicted"/>
<dbReference type="InterPro" id="IPR027473">
    <property type="entry name" value="L-asparaginase_C"/>
</dbReference>
<evidence type="ECO:0000313" key="9">
    <source>
        <dbReference type="Proteomes" id="UP001211065"/>
    </source>
</evidence>
<dbReference type="GO" id="GO:0006528">
    <property type="term" value="P:asparagine metabolic process"/>
    <property type="evidence" value="ECO:0007669"/>
    <property type="project" value="UniProtKB-ARBA"/>
</dbReference>
<dbReference type="SMART" id="SM00870">
    <property type="entry name" value="Asparaginase"/>
    <property type="match status" value="1"/>
</dbReference>
<dbReference type="SUPFAM" id="SSF53774">
    <property type="entry name" value="Glutaminase/Asparaginase"/>
    <property type="match status" value="1"/>
</dbReference>
<dbReference type="InterPro" id="IPR027475">
    <property type="entry name" value="Asparaginase/glutaminase_AS2"/>
</dbReference>
<dbReference type="AlphaFoldDB" id="A0AAD5U739"/>
<feature type="domain" description="L-asparaginase N-terminal" evidence="6">
    <location>
        <begin position="35"/>
        <end position="272"/>
    </location>
</feature>
<dbReference type="PROSITE" id="PS50297">
    <property type="entry name" value="ANK_REP_REGION"/>
    <property type="match status" value="2"/>
</dbReference>
<dbReference type="PIRSF" id="PIRSF500176">
    <property type="entry name" value="L_ASNase"/>
    <property type="match status" value="1"/>
</dbReference>
<dbReference type="InterPro" id="IPR020827">
    <property type="entry name" value="Asparaginase/glutaminase_AS1"/>
</dbReference>
<dbReference type="FunFam" id="3.40.50.40:FF:000001">
    <property type="entry name" value="L-asparaginase 1"/>
    <property type="match status" value="1"/>
</dbReference>
<evidence type="ECO:0000259" key="7">
    <source>
        <dbReference type="Pfam" id="PF17763"/>
    </source>
</evidence>
<dbReference type="PIRSF" id="PIRSF001220">
    <property type="entry name" value="L-ASNase_gatD"/>
    <property type="match status" value="1"/>
</dbReference>
<keyword evidence="2" id="KW-0378">Hydrolase</keyword>
<evidence type="ECO:0000256" key="3">
    <source>
        <dbReference type="PROSITE-ProRule" id="PRU00023"/>
    </source>
</evidence>
<dbReference type="InterPro" id="IPR036770">
    <property type="entry name" value="Ankyrin_rpt-contain_sf"/>
</dbReference>
<feature type="active site" evidence="5">
    <location>
        <position position="171"/>
    </location>
</feature>
<name>A0AAD5U739_9FUNG</name>
<dbReference type="PROSITE" id="PS50088">
    <property type="entry name" value="ANK_REPEAT"/>
    <property type="match status" value="2"/>
</dbReference>
<dbReference type="SUPFAM" id="SSF48403">
    <property type="entry name" value="Ankyrin repeat"/>
    <property type="match status" value="1"/>
</dbReference>
<evidence type="ECO:0000313" key="8">
    <source>
        <dbReference type="EMBL" id="KAJ3226861.1"/>
    </source>
</evidence>